<name>A0AAD8GY92_9APIA</name>
<dbReference type="AlphaFoldDB" id="A0AAD8GY92"/>
<sequence>MARIAKYGSSRQKISRYIENELTYQSPCQMKRSGQLASATSTSLHASCLGQPTVAPCAAKRRPGCPPKSQVSANCWHYLLYHQLNTFTSSLRIPLSFLLCSTLRTPASCSTLCAPASMLEGLLTTSSATTDILIDGRQMVGCKSVLPSANLFNSASDKSPPSCHPTNV</sequence>
<dbReference type="Proteomes" id="UP001237642">
    <property type="component" value="Unassembled WGS sequence"/>
</dbReference>
<evidence type="ECO:0000313" key="1">
    <source>
        <dbReference type="EMBL" id="KAK1356843.1"/>
    </source>
</evidence>
<comment type="caution">
    <text evidence="1">The sequence shown here is derived from an EMBL/GenBank/DDBJ whole genome shotgun (WGS) entry which is preliminary data.</text>
</comment>
<organism evidence="1 2">
    <name type="scientific">Heracleum sosnowskyi</name>
    <dbReference type="NCBI Taxonomy" id="360622"/>
    <lineage>
        <taxon>Eukaryota</taxon>
        <taxon>Viridiplantae</taxon>
        <taxon>Streptophyta</taxon>
        <taxon>Embryophyta</taxon>
        <taxon>Tracheophyta</taxon>
        <taxon>Spermatophyta</taxon>
        <taxon>Magnoliopsida</taxon>
        <taxon>eudicotyledons</taxon>
        <taxon>Gunneridae</taxon>
        <taxon>Pentapetalae</taxon>
        <taxon>asterids</taxon>
        <taxon>campanulids</taxon>
        <taxon>Apiales</taxon>
        <taxon>Apiaceae</taxon>
        <taxon>Apioideae</taxon>
        <taxon>apioid superclade</taxon>
        <taxon>Tordylieae</taxon>
        <taxon>Tordyliinae</taxon>
        <taxon>Heracleum</taxon>
    </lineage>
</organism>
<evidence type="ECO:0000313" key="2">
    <source>
        <dbReference type="Proteomes" id="UP001237642"/>
    </source>
</evidence>
<dbReference type="EMBL" id="JAUIZM010000011">
    <property type="protein sequence ID" value="KAK1356843.1"/>
    <property type="molecule type" value="Genomic_DNA"/>
</dbReference>
<protein>
    <submittedName>
        <fullName evidence="1">Uncharacterized protein</fullName>
    </submittedName>
</protein>
<accession>A0AAD8GY92</accession>
<reference evidence="1" key="1">
    <citation type="submission" date="2023-02" db="EMBL/GenBank/DDBJ databases">
        <title>Genome of toxic invasive species Heracleum sosnowskyi carries increased number of genes despite the absence of recent whole-genome duplications.</title>
        <authorList>
            <person name="Schelkunov M."/>
            <person name="Shtratnikova V."/>
            <person name="Makarenko M."/>
            <person name="Klepikova A."/>
            <person name="Omelchenko D."/>
            <person name="Novikova G."/>
            <person name="Obukhova E."/>
            <person name="Bogdanov V."/>
            <person name="Penin A."/>
            <person name="Logacheva M."/>
        </authorList>
    </citation>
    <scope>NUCLEOTIDE SEQUENCE</scope>
    <source>
        <strain evidence="1">Hsosn_3</strain>
        <tissue evidence="1">Leaf</tissue>
    </source>
</reference>
<reference evidence="1" key="2">
    <citation type="submission" date="2023-05" db="EMBL/GenBank/DDBJ databases">
        <authorList>
            <person name="Schelkunov M.I."/>
        </authorList>
    </citation>
    <scope>NUCLEOTIDE SEQUENCE</scope>
    <source>
        <strain evidence="1">Hsosn_3</strain>
        <tissue evidence="1">Leaf</tissue>
    </source>
</reference>
<proteinExistence type="predicted"/>
<keyword evidence="2" id="KW-1185">Reference proteome</keyword>
<gene>
    <name evidence="1" type="ORF">POM88_050099</name>
</gene>